<gene>
    <name evidence="1" type="ORF">LECACI_7A000647</name>
</gene>
<evidence type="ECO:0000313" key="1">
    <source>
        <dbReference type="EMBL" id="CAK3786958.1"/>
    </source>
</evidence>
<dbReference type="InterPro" id="IPR016181">
    <property type="entry name" value="Acyl_CoA_acyltransferase"/>
</dbReference>
<accession>A0AAI8W209</accession>
<organism evidence="1 2">
    <name type="scientific">Lecanosticta acicola</name>
    <dbReference type="NCBI Taxonomy" id="111012"/>
    <lineage>
        <taxon>Eukaryota</taxon>
        <taxon>Fungi</taxon>
        <taxon>Dikarya</taxon>
        <taxon>Ascomycota</taxon>
        <taxon>Pezizomycotina</taxon>
        <taxon>Dothideomycetes</taxon>
        <taxon>Dothideomycetidae</taxon>
        <taxon>Mycosphaerellales</taxon>
        <taxon>Mycosphaerellaceae</taxon>
        <taxon>Lecanosticta</taxon>
    </lineage>
</organism>
<evidence type="ECO:0000313" key="2">
    <source>
        <dbReference type="Proteomes" id="UP001296104"/>
    </source>
</evidence>
<keyword evidence="2" id="KW-1185">Reference proteome</keyword>
<sequence>MATPTPASREVAEGSLIDGQPLVVFILSPDQLQQSGFLPSLVTTINAAYRYRFKLQPELKVQSSESRLSSEEDFLSSTSSDPAAFVIVLSPRGSVETLGTASCAPFRGPPEGVSSPWVRNLEPQPDCTEWMLGLMATHPSAQRHGLASFMLDLAEREVIRRSVQQTEQVPKERHPTPLGAVKMILSTAKELNEAFYTKRGYQMDYDFPRGQGFNFHVTHMSKLLT</sequence>
<dbReference type="Proteomes" id="UP001296104">
    <property type="component" value="Unassembled WGS sequence"/>
</dbReference>
<comment type="caution">
    <text evidence="1">The sequence shown here is derived from an EMBL/GenBank/DDBJ whole genome shotgun (WGS) entry which is preliminary data.</text>
</comment>
<protein>
    <recommendedName>
        <fullName evidence="3">N-acetyltransferase domain-containing protein</fullName>
    </recommendedName>
</protein>
<dbReference type="AlphaFoldDB" id="A0AAI8W209"/>
<dbReference type="EMBL" id="CAVMBE010000002">
    <property type="protein sequence ID" value="CAK3786958.1"/>
    <property type="molecule type" value="Genomic_DNA"/>
</dbReference>
<proteinExistence type="predicted"/>
<reference evidence="1" key="1">
    <citation type="submission" date="2023-11" db="EMBL/GenBank/DDBJ databases">
        <authorList>
            <person name="Alioto T."/>
            <person name="Alioto T."/>
            <person name="Gomez Garrido J."/>
        </authorList>
    </citation>
    <scope>NUCLEOTIDE SEQUENCE</scope>
</reference>
<name>A0AAI8W209_9PEZI</name>
<dbReference type="SUPFAM" id="SSF55729">
    <property type="entry name" value="Acyl-CoA N-acyltransferases (Nat)"/>
    <property type="match status" value="1"/>
</dbReference>
<dbReference type="CDD" id="cd04301">
    <property type="entry name" value="NAT_SF"/>
    <property type="match status" value="1"/>
</dbReference>
<dbReference type="Gene3D" id="3.40.630.30">
    <property type="match status" value="1"/>
</dbReference>
<evidence type="ECO:0008006" key="3">
    <source>
        <dbReference type="Google" id="ProtNLM"/>
    </source>
</evidence>